<dbReference type="InterPro" id="IPR011991">
    <property type="entry name" value="ArsR-like_HTH"/>
</dbReference>
<dbReference type="CDD" id="cd00090">
    <property type="entry name" value="HTH_ARSR"/>
    <property type="match status" value="1"/>
</dbReference>
<keyword evidence="6" id="KW-1185">Reference proteome</keyword>
<keyword evidence="1" id="KW-0805">Transcription regulation</keyword>
<gene>
    <name evidence="5" type="ORF">GCM10007977_034300</name>
</gene>
<dbReference type="SMART" id="SM00418">
    <property type="entry name" value="HTH_ARSR"/>
    <property type="match status" value="1"/>
</dbReference>
<evidence type="ECO:0000256" key="1">
    <source>
        <dbReference type="ARBA" id="ARBA00023015"/>
    </source>
</evidence>
<evidence type="ECO:0000256" key="3">
    <source>
        <dbReference type="ARBA" id="ARBA00023163"/>
    </source>
</evidence>
<keyword evidence="2" id="KW-0238">DNA-binding</keyword>
<reference evidence="5" key="1">
    <citation type="journal article" date="2014" name="Int. J. Syst. Evol. Microbiol.">
        <title>Complete genome sequence of Corynebacterium casei LMG S-19264T (=DSM 44701T), isolated from a smear-ripened cheese.</title>
        <authorList>
            <consortium name="US DOE Joint Genome Institute (JGI-PGF)"/>
            <person name="Walter F."/>
            <person name="Albersmeier A."/>
            <person name="Kalinowski J."/>
            <person name="Ruckert C."/>
        </authorList>
    </citation>
    <scope>NUCLEOTIDE SEQUENCE</scope>
    <source>
        <strain evidence="5">JCM 19831</strain>
    </source>
</reference>
<evidence type="ECO:0000313" key="5">
    <source>
        <dbReference type="EMBL" id="GGM30165.1"/>
    </source>
</evidence>
<accession>A0A917WUV6</accession>
<comment type="caution">
    <text evidence="5">The sequence shown here is derived from an EMBL/GenBank/DDBJ whole genome shotgun (WGS) entry which is preliminary data.</text>
</comment>
<dbReference type="Proteomes" id="UP000642070">
    <property type="component" value="Unassembled WGS sequence"/>
</dbReference>
<reference evidence="5" key="2">
    <citation type="submission" date="2020-09" db="EMBL/GenBank/DDBJ databases">
        <authorList>
            <person name="Sun Q."/>
            <person name="Ohkuma M."/>
        </authorList>
    </citation>
    <scope>NUCLEOTIDE SEQUENCE</scope>
    <source>
        <strain evidence="5">JCM 19831</strain>
    </source>
</reference>
<dbReference type="PANTHER" id="PTHR43132">
    <property type="entry name" value="ARSENICAL RESISTANCE OPERON REPRESSOR ARSR-RELATED"/>
    <property type="match status" value="1"/>
</dbReference>
<dbReference type="PANTHER" id="PTHR43132:SF6">
    <property type="entry name" value="HTH-TYPE TRANSCRIPTIONAL REPRESSOR CZRA"/>
    <property type="match status" value="1"/>
</dbReference>
<dbReference type="EMBL" id="BMPI01000014">
    <property type="protein sequence ID" value="GGM30165.1"/>
    <property type="molecule type" value="Genomic_DNA"/>
</dbReference>
<evidence type="ECO:0000259" key="4">
    <source>
        <dbReference type="PROSITE" id="PS50987"/>
    </source>
</evidence>
<sequence>MGLWRISTDVLAGSRFVVSPLAETVASLAAFGGQHATSAAQREWLREHGPALRARWGDDPFALPFLHAAIRPGWIADFLVKPPLDDAPAFADELARLAATTDADALAHVTEEYDRPVPAVLREPGLVERAAAVIAWTWEHTLAGDWPRRRRVLQADVVARTERLSSGGWAAVLDGLRPGMRWLGDGRLQVNTYDYPPRTVTGGRLLFIPTTAPRGWVAWEEPGDTHALVYPCRGWLAETTTRATAPLARLLGPVRAEILVLLLDAPKSTTQLVALTGHGLGSVGGHLRVLHDAGLVQRRRAGRSVLYFRTRLGADLAAPQ</sequence>
<dbReference type="InterPro" id="IPR051011">
    <property type="entry name" value="Metal_resp_trans_reg"/>
</dbReference>
<dbReference type="RefSeq" id="WP_190250826.1">
    <property type="nucleotide sequence ID" value="NZ_BMPI01000014.1"/>
</dbReference>
<dbReference type="SUPFAM" id="SSF46785">
    <property type="entry name" value="Winged helix' DNA-binding domain"/>
    <property type="match status" value="1"/>
</dbReference>
<evidence type="ECO:0000313" key="6">
    <source>
        <dbReference type="Proteomes" id="UP000642070"/>
    </source>
</evidence>
<dbReference type="PROSITE" id="PS50987">
    <property type="entry name" value="HTH_ARSR_2"/>
    <property type="match status" value="1"/>
</dbReference>
<feature type="domain" description="HTH arsR-type" evidence="4">
    <location>
        <begin position="236"/>
        <end position="320"/>
    </location>
</feature>
<evidence type="ECO:0000256" key="2">
    <source>
        <dbReference type="ARBA" id="ARBA00023125"/>
    </source>
</evidence>
<dbReference type="Pfam" id="PF01022">
    <property type="entry name" value="HTH_5"/>
    <property type="match status" value="1"/>
</dbReference>
<dbReference type="InterPro" id="IPR036390">
    <property type="entry name" value="WH_DNA-bd_sf"/>
</dbReference>
<dbReference type="AlphaFoldDB" id="A0A917WUV6"/>
<dbReference type="Gene3D" id="1.10.10.10">
    <property type="entry name" value="Winged helix-like DNA-binding domain superfamily/Winged helix DNA-binding domain"/>
    <property type="match status" value="1"/>
</dbReference>
<proteinExistence type="predicted"/>
<dbReference type="GO" id="GO:0003700">
    <property type="term" value="F:DNA-binding transcription factor activity"/>
    <property type="evidence" value="ECO:0007669"/>
    <property type="project" value="InterPro"/>
</dbReference>
<dbReference type="InterPro" id="IPR036388">
    <property type="entry name" value="WH-like_DNA-bd_sf"/>
</dbReference>
<protein>
    <submittedName>
        <fullName evidence="5">Transcriptional regulator</fullName>
    </submittedName>
</protein>
<dbReference type="GO" id="GO:0003677">
    <property type="term" value="F:DNA binding"/>
    <property type="evidence" value="ECO:0007669"/>
    <property type="project" value="UniProtKB-KW"/>
</dbReference>
<dbReference type="InterPro" id="IPR001845">
    <property type="entry name" value="HTH_ArsR_DNA-bd_dom"/>
</dbReference>
<name>A0A917WUV6_9ACTN</name>
<keyword evidence="3" id="KW-0804">Transcription</keyword>
<organism evidence="5 6">
    <name type="scientific">Dactylosporangium sucinum</name>
    <dbReference type="NCBI Taxonomy" id="1424081"/>
    <lineage>
        <taxon>Bacteria</taxon>
        <taxon>Bacillati</taxon>
        <taxon>Actinomycetota</taxon>
        <taxon>Actinomycetes</taxon>
        <taxon>Micromonosporales</taxon>
        <taxon>Micromonosporaceae</taxon>
        <taxon>Dactylosporangium</taxon>
    </lineage>
</organism>